<comment type="pathway">
    <text evidence="7">Isoprenoid biosynthesis; isopentenyl diphosphate biosynthesis via DXP pathway; isopentenyl diphosphate from 1-deoxy-D-xylulose 5-phosphate: step 6/6.</text>
</comment>
<evidence type="ECO:0000256" key="9">
    <source>
        <dbReference type="ARBA" id="ARBA00046335"/>
    </source>
</evidence>
<organism evidence="11">
    <name type="scientific">Phlomoides umbrosa</name>
    <dbReference type="NCBI Taxonomy" id="1986521"/>
    <lineage>
        <taxon>Eukaryota</taxon>
        <taxon>Viridiplantae</taxon>
        <taxon>Streptophyta</taxon>
        <taxon>Embryophyta</taxon>
        <taxon>Tracheophyta</taxon>
        <taxon>Spermatophyta</taxon>
        <taxon>Magnoliopsida</taxon>
        <taxon>eudicotyledons</taxon>
        <taxon>Gunneridae</taxon>
        <taxon>Pentapetalae</taxon>
        <taxon>asterids</taxon>
        <taxon>lamiids</taxon>
        <taxon>Lamiales</taxon>
        <taxon>Lamiaceae</taxon>
        <taxon>Lamioideae</taxon>
        <taxon>Phlomideae</taxon>
        <taxon>Phlomoides</taxon>
    </lineage>
</organism>
<evidence type="ECO:0000256" key="7">
    <source>
        <dbReference type="ARBA" id="ARBA00046313"/>
    </source>
</evidence>
<name>A0A5C1WSR3_9LAMI</name>
<keyword evidence="2" id="KW-0004">4Fe-4S</keyword>
<keyword evidence="4" id="KW-0560">Oxidoreductase</keyword>
<keyword evidence="6" id="KW-0411">Iron-sulfur</keyword>
<dbReference type="GO" id="GO:0051745">
    <property type="term" value="F:4-hydroxy-3-methylbut-2-enyl diphosphate reductase activity"/>
    <property type="evidence" value="ECO:0007669"/>
    <property type="project" value="UniProtKB-EC"/>
</dbReference>
<dbReference type="Pfam" id="PF02401">
    <property type="entry name" value="LYTB"/>
    <property type="match status" value="1"/>
</dbReference>
<evidence type="ECO:0000256" key="3">
    <source>
        <dbReference type="ARBA" id="ARBA00022723"/>
    </source>
</evidence>
<evidence type="ECO:0000256" key="10">
    <source>
        <dbReference type="ARBA" id="ARBA00047177"/>
    </source>
</evidence>
<accession>A0A5C1WSR3</accession>
<evidence type="ECO:0000256" key="5">
    <source>
        <dbReference type="ARBA" id="ARBA00023004"/>
    </source>
</evidence>
<evidence type="ECO:0000313" key="11">
    <source>
        <dbReference type="EMBL" id="QEN91948.1"/>
    </source>
</evidence>
<evidence type="ECO:0000256" key="1">
    <source>
        <dbReference type="ARBA" id="ARBA00001966"/>
    </source>
</evidence>
<evidence type="ECO:0000256" key="6">
    <source>
        <dbReference type="ARBA" id="ARBA00023014"/>
    </source>
</evidence>
<dbReference type="AlphaFoldDB" id="A0A5C1WSR3"/>
<dbReference type="GO" id="GO:0051539">
    <property type="term" value="F:4 iron, 4 sulfur cluster binding"/>
    <property type="evidence" value="ECO:0007669"/>
    <property type="project" value="UniProtKB-KW"/>
</dbReference>
<keyword evidence="5" id="KW-0408">Iron</keyword>
<dbReference type="GO" id="GO:0046872">
    <property type="term" value="F:metal ion binding"/>
    <property type="evidence" value="ECO:0007669"/>
    <property type="project" value="UniProtKB-KW"/>
</dbReference>
<dbReference type="NCBIfam" id="NF009911">
    <property type="entry name" value="PRK13371.1"/>
    <property type="match status" value="1"/>
</dbReference>
<proteinExistence type="evidence at transcript level"/>
<dbReference type="NCBIfam" id="TIGR00216">
    <property type="entry name" value="ispH_lytB"/>
    <property type="match status" value="1"/>
</dbReference>
<comment type="cofactor">
    <cofactor evidence="1">
        <name>[4Fe-4S] cluster</name>
        <dbReference type="ChEBI" id="CHEBI:49883"/>
    </cofactor>
</comment>
<evidence type="ECO:0000256" key="8">
    <source>
        <dbReference type="ARBA" id="ARBA00046314"/>
    </source>
</evidence>
<comment type="similarity">
    <text evidence="9">Belongs to the IspH family.</text>
</comment>
<dbReference type="PANTHER" id="PTHR31619:SF5">
    <property type="entry name" value="4-HYDROXY-3-METHYLBUT-2-ENYL DIPHOSPHATE REDUCTASE, CHLOROPLASTIC"/>
    <property type="match status" value="1"/>
</dbReference>
<dbReference type="HAMAP" id="MF_00191">
    <property type="entry name" value="IspH"/>
    <property type="match status" value="1"/>
</dbReference>
<protein>
    <recommendedName>
        <fullName evidence="10">4-hydroxy-3-methylbut-2-enyl diphosphate reductase</fullName>
        <ecNumber evidence="10">1.17.7.4</ecNumber>
    </recommendedName>
</protein>
<dbReference type="PANTHER" id="PTHR31619">
    <property type="entry name" value="4-HYDROXY-3-METHYLBUT-2-ENYL DIPHOSPHATE REDUCTASE, CHLOROPLASTIC"/>
    <property type="match status" value="1"/>
</dbReference>
<sequence>MAISLQFSRISTGTELSLPETRIFRQRKPFSVRCSSGGEAATSSSVESEFNAKTFRHNLTRSDNYNRKGFGHKEEILEQMSQEFTSDIIMKLKENGYEYTWGNVTVKLAEAYGFCWGVERAVQIAYEARKQFPTERIWITNEIIHNPTVNQRLKEMEVKNIPLEDGQKQFDVVGKDDVVVLPAFGAAVEEMVALNDKKVQIVDTTCPWVSKVWNIVDKHKKGEYTSIIHGKYLHEETIATASFAGTYIIIKDMKEAKYVCDYILGGGLDGSSSTKEAFMEKFKNAVSNGFDPDRDLVKLGIANQTTMLKGETEEIGKLVERTMMQKYGVENVNNHFMSFNTICDATQERQDAMYKLVEQQVDLMLVVGGWNSSNTSHLQEIADERGIPSYWIDSEKRIGPGNKISHKLLHGELVEKDNFLPEGPITIGITSGASTPDKVVEDVLKKVFDLKREEALQLH</sequence>
<dbReference type="Gene3D" id="3.40.50.11270">
    <property type="match status" value="1"/>
</dbReference>
<evidence type="ECO:0000256" key="4">
    <source>
        <dbReference type="ARBA" id="ARBA00023002"/>
    </source>
</evidence>
<dbReference type="InterPro" id="IPR003451">
    <property type="entry name" value="LytB/IspH"/>
</dbReference>
<dbReference type="EC" id="1.17.7.4" evidence="10"/>
<dbReference type="GO" id="GO:0050992">
    <property type="term" value="P:dimethylallyl diphosphate biosynthetic process"/>
    <property type="evidence" value="ECO:0007669"/>
    <property type="project" value="InterPro"/>
</dbReference>
<reference evidence="11" key="1">
    <citation type="submission" date="2019-02" db="EMBL/GenBank/DDBJ databases">
        <title>Cloning and characterization of a cDNA encoding 1-hydroxy-2-methyl- 2-butenyl 4-diphosphate reductase2 (HDR2) from Phlomis umbrosa.</title>
        <authorList>
            <person name="Kim Y."/>
        </authorList>
    </citation>
    <scope>NUCLEOTIDE SEQUENCE</scope>
</reference>
<dbReference type="CDD" id="cd13944">
    <property type="entry name" value="lytB_ispH"/>
    <property type="match status" value="1"/>
</dbReference>
<dbReference type="Gene3D" id="3.40.1010.20">
    <property type="entry name" value="4-hydroxy-3-methylbut-2-enyl diphosphate reductase, catalytic domain"/>
    <property type="match status" value="2"/>
</dbReference>
<evidence type="ECO:0000256" key="2">
    <source>
        <dbReference type="ARBA" id="ARBA00022485"/>
    </source>
</evidence>
<dbReference type="GO" id="GO:0019288">
    <property type="term" value="P:isopentenyl diphosphate biosynthetic process, methylerythritol 4-phosphate pathway"/>
    <property type="evidence" value="ECO:0007669"/>
    <property type="project" value="InterPro"/>
</dbReference>
<comment type="pathway">
    <text evidence="8">Isoprenoid biosynthesis; dimethylallyl diphosphate biosynthesis; dimethylallyl diphosphate from (2E)-4-hydroxy-3-methylbutenyl diphosphate: step 1/1.</text>
</comment>
<keyword evidence="3" id="KW-0479">Metal-binding</keyword>
<dbReference type="EMBL" id="MK482375">
    <property type="protein sequence ID" value="QEN91948.1"/>
    <property type="molecule type" value="mRNA"/>
</dbReference>